<feature type="domain" description="Amidase" evidence="3">
    <location>
        <begin position="33"/>
        <end position="435"/>
    </location>
</feature>
<organism evidence="4 5">
    <name type="scientific">Paralimibaculum aggregatum</name>
    <dbReference type="NCBI Taxonomy" id="3036245"/>
    <lineage>
        <taxon>Bacteria</taxon>
        <taxon>Pseudomonadati</taxon>
        <taxon>Pseudomonadota</taxon>
        <taxon>Alphaproteobacteria</taxon>
        <taxon>Rhodobacterales</taxon>
        <taxon>Paracoccaceae</taxon>
        <taxon>Paralimibaculum</taxon>
    </lineage>
</organism>
<sequence>MAARPVQIGETAVPTAREAARAIAEGRLTATALVEHCLARIDAVEDRVRAWVHVDRRGALAQAAALDAHRQSGRPTGPLHGVPVGIKDNIDVAGLPCERGVASEAGRTAGRDAEIVRRLRNAGAIILGKTVTTELAGYPPSVTRNPHDPARTPGGSSAGSAAAVAAGMVPLAVGSQTNGSVIRPASFCGIFGFKPSFGTIPRTGVMPNAPSLDHLGLMSRALEDLSLVELLAGADGADPDAHAAASPLAAVAASAAPARPAFAFVPGPAWDAEAEPATRDGFEQLAAALDAIVDPVPLAAVFDETLGHIRAIMAAEGARDLGHYLDRDPEGLGAPNRALIEEGRRISAADYLRARAAQAAMRAGLGEIFARYDAIITPATAGEAPPADSTGSPAFCSLWTLTGLPAVTLPLLTGPNGLPVGVQLVGAWRDDARLLRTARWIAGSLSDSLPDDVPGTPGTPSTPGTRTDTDRREET</sequence>
<evidence type="ECO:0000313" key="5">
    <source>
        <dbReference type="Proteomes" id="UP001239909"/>
    </source>
</evidence>
<dbReference type="PANTHER" id="PTHR11895:SF7">
    <property type="entry name" value="GLUTAMYL-TRNA(GLN) AMIDOTRANSFERASE SUBUNIT A, MITOCHONDRIAL"/>
    <property type="match status" value="1"/>
</dbReference>
<dbReference type="Proteomes" id="UP001239909">
    <property type="component" value="Unassembled WGS sequence"/>
</dbReference>
<proteinExistence type="inferred from homology"/>
<protein>
    <submittedName>
        <fullName evidence="4">Amidase</fullName>
    </submittedName>
</protein>
<name>A0ABQ6LQ18_9RHOB</name>
<dbReference type="InterPro" id="IPR023631">
    <property type="entry name" value="Amidase_dom"/>
</dbReference>
<feature type="region of interest" description="Disordered" evidence="2">
    <location>
        <begin position="137"/>
        <end position="158"/>
    </location>
</feature>
<comment type="similarity">
    <text evidence="1">Belongs to the amidase family.</text>
</comment>
<comment type="caution">
    <text evidence="4">The sequence shown here is derived from an EMBL/GenBank/DDBJ whole genome shotgun (WGS) entry which is preliminary data.</text>
</comment>
<reference evidence="4 5" key="1">
    <citation type="submission" date="2023-04" db="EMBL/GenBank/DDBJ databases">
        <title>Marinoamorphus aggregata gen. nov., sp. Nov., isolate from tissue of brittle star Ophioplocus japonicus.</title>
        <authorList>
            <person name="Kawano K."/>
            <person name="Sawayama S."/>
            <person name="Nakagawa S."/>
        </authorList>
    </citation>
    <scope>NUCLEOTIDE SEQUENCE [LARGE SCALE GENOMIC DNA]</scope>
    <source>
        <strain evidence="4 5">NKW23</strain>
    </source>
</reference>
<dbReference type="EMBL" id="BSYI01000012">
    <property type="protein sequence ID" value="GMG82671.1"/>
    <property type="molecule type" value="Genomic_DNA"/>
</dbReference>
<dbReference type="InterPro" id="IPR000120">
    <property type="entry name" value="Amidase"/>
</dbReference>
<dbReference type="PANTHER" id="PTHR11895">
    <property type="entry name" value="TRANSAMIDASE"/>
    <property type="match status" value="1"/>
</dbReference>
<gene>
    <name evidence="4" type="ORF">LNKW23_18840</name>
</gene>
<dbReference type="InterPro" id="IPR036928">
    <property type="entry name" value="AS_sf"/>
</dbReference>
<keyword evidence="5" id="KW-1185">Reference proteome</keyword>
<dbReference type="RefSeq" id="WP_285671457.1">
    <property type="nucleotide sequence ID" value="NZ_BSYI01000012.1"/>
</dbReference>
<evidence type="ECO:0000313" key="4">
    <source>
        <dbReference type="EMBL" id="GMG82671.1"/>
    </source>
</evidence>
<dbReference type="SUPFAM" id="SSF75304">
    <property type="entry name" value="Amidase signature (AS) enzymes"/>
    <property type="match status" value="1"/>
</dbReference>
<feature type="region of interest" description="Disordered" evidence="2">
    <location>
        <begin position="446"/>
        <end position="475"/>
    </location>
</feature>
<accession>A0ABQ6LQ18</accession>
<feature type="compositionally biased region" description="Low complexity" evidence="2">
    <location>
        <begin position="451"/>
        <end position="466"/>
    </location>
</feature>
<evidence type="ECO:0000256" key="2">
    <source>
        <dbReference type="SAM" id="MobiDB-lite"/>
    </source>
</evidence>
<dbReference type="Gene3D" id="3.90.1300.10">
    <property type="entry name" value="Amidase signature (AS) domain"/>
    <property type="match status" value="1"/>
</dbReference>
<evidence type="ECO:0000256" key="1">
    <source>
        <dbReference type="ARBA" id="ARBA00009199"/>
    </source>
</evidence>
<evidence type="ECO:0000259" key="3">
    <source>
        <dbReference type="Pfam" id="PF01425"/>
    </source>
</evidence>
<dbReference type="Pfam" id="PF01425">
    <property type="entry name" value="Amidase"/>
    <property type="match status" value="1"/>
</dbReference>